<feature type="domain" description="UspA" evidence="2">
    <location>
        <begin position="155"/>
        <end position="277"/>
    </location>
</feature>
<dbReference type="EMBL" id="PNYB01000002">
    <property type="protein sequence ID" value="PMS27694.1"/>
    <property type="molecule type" value="Genomic_DNA"/>
</dbReference>
<reference evidence="3 4" key="1">
    <citation type="submission" date="2018-01" db="EMBL/GenBank/DDBJ databases">
        <title>Whole genome analyses suggest that Burkholderia sensu lato contains two further novel genera in the rhizoxinica-symbiotica group Mycetohabitans gen. nov., and Trinickia gen. nov.: implications for the evolution of diazotrophy and nodulation in the Burkholderiaceae.</title>
        <authorList>
            <person name="Estrada-de los Santos P."/>
            <person name="Palmer M."/>
            <person name="Chavez-Ramirez B."/>
            <person name="Beukes C."/>
            <person name="Steenkamp E.T."/>
            <person name="Hirsch A.M."/>
            <person name="Manyaka P."/>
            <person name="Maluk M."/>
            <person name="Lafos M."/>
            <person name="Crook M."/>
            <person name="Gross E."/>
            <person name="Simon M.F."/>
            <person name="Bueno dos Reis Junior F."/>
            <person name="Poole P.S."/>
            <person name="Venter S.N."/>
            <person name="James E.K."/>
        </authorList>
    </citation>
    <scope>NUCLEOTIDE SEQUENCE [LARGE SCALE GENOMIC DNA]</scope>
    <source>
        <strain evidence="3 4">GP25-8</strain>
    </source>
</reference>
<evidence type="ECO:0000313" key="3">
    <source>
        <dbReference type="EMBL" id="PMS27694.1"/>
    </source>
</evidence>
<comment type="caution">
    <text evidence="3">The sequence shown here is derived from an EMBL/GenBank/DDBJ whole genome shotgun (WGS) entry which is preliminary data.</text>
</comment>
<evidence type="ECO:0000256" key="1">
    <source>
        <dbReference type="ARBA" id="ARBA00008791"/>
    </source>
</evidence>
<keyword evidence="4" id="KW-1185">Reference proteome</keyword>
<gene>
    <name evidence="3" type="ORF">C0Z19_03230</name>
</gene>
<dbReference type="Pfam" id="PF00582">
    <property type="entry name" value="Usp"/>
    <property type="match status" value="2"/>
</dbReference>
<protein>
    <submittedName>
        <fullName evidence="3">Universal stress protein UspA</fullName>
    </submittedName>
</protein>
<evidence type="ECO:0000259" key="2">
    <source>
        <dbReference type="Pfam" id="PF00582"/>
    </source>
</evidence>
<feature type="domain" description="UspA" evidence="2">
    <location>
        <begin position="3"/>
        <end position="144"/>
    </location>
</feature>
<dbReference type="RefSeq" id="WP_102608344.1">
    <property type="nucleotide sequence ID" value="NZ_CADIKD010000004.1"/>
</dbReference>
<accession>A0A2N7WEA3</accession>
<evidence type="ECO:0000313" key="4">
    <source>
        <dbReference type="Proteomes" id="UP000235347"/>
    </source>
</evidence>
<comment type="similarity">
    <text evidence="1">Belongs to the universal stress protein A family.</text>
</comment>
<dbReference type="SUPFAM" id="SSF52402">
    <property type="entry name" value="Adenine nucleotide alpha hydrolases-like"/>
    <property type="match status" value="2"/>
</dbReference>
<sequence>MSYKSILVHLDTSEAVHSRLELALSLAKRYDAYVTGFFTVFTPEPGSFYVMAANAELYVEQRQRRAEQQGALERLFRAELVRANVHGEWQSSAEFANRVVPQAARLADLAIVGQFNRNDPDSFVAEQFVENTAIASGRPVLVVPYAGQFDEVGTHVLIAWDGSREATRALHDALPFLSRAKRVTVLTINALAGEPPENRIPGVDIAAVISRYGANVVTEEVEGVKDEPIGEMLLSRAADLSVDLIVMGCYGHSRWRELALGGATRSMLKSMTVPVLMSH</sequence>
<organism evidence="3 4">
    <name type="scientific">Trinickia soli</name>
    <dbReference type="NCBI Taxonomy" id="380675"/>
    <lineage>
        <taxon>Bacteria</taxon>
        <taxon>Pseudomonadati</taxon>
        <taxon>Pseudomonadota</taxon>
        <taxon>Betaproteobacteria</taxon>
        <taxon>Burkholderiales</taxon>
        <taxon>Burkholderiaceae</taxon>
        <taxon>Trinickia</taxon>
    </lineage>
</organism>
<dbReference type="AlphaFoldDB" id="A0A2N7WEA3"/>
<proteinExistence type="inferred from homology"/>
<name>A0A2N7WEA3_9BURK</name>
<dbReference type="InterPro" id="IPR006016">
    <property type="entry name" value="UspA"/>
</dbReference>
<dbReference type="PANTHER" id="PTHR46268:SF15">
    <property type="entry name" value="UNIVERSAL STRESS PROTEIN HP_0031"/>
    <property type="match status" value="1"/>
</dbReference>
<dbReference type="Gene3D" id="3.40.50.12370">
    <property type="match status" value="1"/>
</dbReference>
<dbReference type="PANTHER" id="PTHR46268">
    <property type="entry name" value="STRESS RESPONSE PROTEIN NHAX"/>
    <property type="match status" value="1"/>
</dbReference>
<dbReference type="InterPro" id="IPR006015">
    <property type="entry name" value="Universal_stress_UspA"/>
</dbReference>
<dbReference type="CDD" id="cd00293">
    <property type="entry name" value="USP-like"/>
    <property type="match status" value="1"/>
</dbReference>
<dbReference type="PRINTS" id="PR01438">
    <property type="entry name" value="UNVRSLSTRESS"/>
</dbReference>
<dbReference type="Proteomes" id="UP000235347">
    <property type="component" value="Unassembled WGS sequence"/>
</dbReference>